<dbReference type="EMBL" id="JAYKXP010000001">
    <property type="protein sequence ID" value="KAK7062913.1"/>
    <property type="molecule type" value="Genomic_DNA"/>
</dbReference>
<proteinExistence type="predicted"/>
<evidence type="ECO:0000313" key="1">
    <source>
        <dbReference type="EMBL" id="KAK7062913.1"/>
    </source>
</evidence>
<dbReference type="AlphaFoldDB" id="A0AAW0EDZ5"/>
<protein>
    <submittedName>
        <fullName evidence="1">Uncharacterized protein</fullName>
    </submittedName>
</protein>
<evidence type="ECO:0000313" key="2">
    <source>
        <dbReference type="Proteomes" id="UP001383192"/>
    </source>
</evidence>
<accession>A0AAW0EDZ5</accession>
<organism evidence="1 2">
    <name type="scientific">Paramarasmius palmivorus</name>
    <dbReference type="NCBI Taxonomy" id="297713"/>
    <lineage>
        <taxon>Eukaryota</taxon>
        <taxon>Fungi</taxon>
        <taxon>Dikarya</taxon>
        <taxon>Basidiomycota</taxon>
        <taxon>Agaricomycotina</taxon>
        <taxon>Agaricomycetes</taxon>
        <taxon>Agaricomycetidae</taxon>
        <taxon>Agaricales</taxon>
        <taxon>Marasmiineae</taxon>
        <taxon>Marasmiaceae</taxon>
        <taxon>Paramarasmius</taxon>
    </lineage>
</organism>
<keyword evidence="2" id="KW-1185">Reference proteome</keyword>
<name>A0AAW0EDZ5_9AGAR</name>
<dbReference type="Proteomes" id="UP001383192">
    <property type="component" value="Unassembled WGS sequence"/>
</dbReference>
<comment type="caution">
    <text evidence="1">The sequence shown here is derived from an EMBL/GenBank/DDBJ whole genome shotgun (WGS) entry which is preliminary data.</text>
</comment>
<sequence>MSAQIVMQATPYLFRALATHTQLTYVKLTNISFPEIGVSTNGLVRPFNIPFIPSLQHLYLGQSTFLAAHTLARFLLLSLYPDSQARTIQKVHLVDVYEGSIWGPRLRMPRIIGAAQALLSMEQQASQTQPSEGDIQRRIDELSDAIENLVSVMVETERIEGGDRGY</sequence>
<reference evidence="1 2" key="1">
    <citation type="submission" date="2024-01" db="EMBL/GenBank/DDBJ databases">
        <title>A draft genome for a cacao thread blight-causing isolate of Paramarasmius palmivorus.</title>
        <authorList>
            <person name="Baruah I.K."/>
            <person name="Bukari Y."/>
            <person name="Amoako-Attah I."/>
            <person name="Meinhardt L.W."/>
            <person name="Bailey B.A."/>
            <person name="Cohen S.P."/>
        </authorList>
    </citation>
    <scope>NUCLEOTIDE SEQUENCE [LARGE SCALE GENOMIC DNA]</scope>
    <source>
        <strain evidence="1 2">GH-12</strain>
    </source>
</reference>
<gene>
    <name evidence="1" type="ORF">VNI00_000411</name>
</gene>